<evidence type="ECO:0000256" key="1">
    <source>
        <dbReference type="SAM" id="MobiDB-lite"/>
    </source>
</evidence>
<keyword evidence="3" id="KW-1185">Reference proteome</keyword>
<proteinExistence type="predicted"/>
<feature type="compositionally biased region" description="Low complexity" evidence="1">
    <location>
        <begin position="143"/>
        <end position="179"/>
    </location>
</feature>
<reference evidence="2 3" key="1">
    <citation type="submission" date="2023-11" db="EMBL/GenBank/DDBJ databases">
        <title>Dfirmibasis_genome.</title>
        <authorList>
            <person name="Edelbroek B."/>
            <person name="Kjellin J."/>
            <person name="Jerlstrom-Hultqvist J."/>
            <person name="Soderbom F."/>
        </authorList>
    </citation>
    <scope>NUCLEOTIDE SEQUENCE [LARGE SCALE GENOMIC DNA]</scope>
    <source>
        <strain evidence="2 3">TNS-C-14</strain>
    </source>
</reference>
<sequence length="356" mass="36991">MILIINLIVADNTKFIITILGGCDQSFTTELDRCTEINVCGYEYVQVKTQFIGQYIANLYNKNMFRCNENMPDDMILFDCGSGSSFPGSYSIKCIKPGGETTSTSTTSIPFSTTIVSSSSTTTTTTISTTNGNTISGDSGTKSSTTAHLFSTATSSTSSSSTSPSTTISTTNGNTISGDSGSGGIASGTKSSTTAHLFSTATSSTSSSSTTAAASTTTAASTTAASTSASTSTTGGVTGATCQTLNSSATVSYIATTPYIQCNGSPDLKCNGLCTSLLPNYTKTCYANKYIDCSGISIKCSIGGVEVCEVNWQYTSSTTTSTSESKSESNYSVSKFCNISSLYYLTFIILLTIFYQ</sequence>
<protein>
    <submittedName>
        <fullName evidence="2">Uncharacterized protein</fullName>
    </submittedName>
</protein>
<feature type="compositionally biased region" description="Low complexity" evidence="1">
    <location>
        <begin position="122"/>
        <end position="136"/>
    </location>
</feature>
<evidence type="ECO:0000313" key="2">
    <source>
        <dbReference type="EMBL" id="KAK5580553.1"/>
    </source>
</evidence>
<comment type="caution">
    <text evidence="2">The sequence shown here is derived from an EMBL/GenBank/DDBJ whole genome shotgun (WGS) entry which is preliminary data.</text>
</comment>
<evidence type="ECO:0000313" key="3">
    <source>
        <dbReference type="Proteomes" id="UP001344447"/>
    </source>
</evidence>
<accession>A0AAN7U2X7</accession>
<gene>
    <name evidence="2" type="ORF">RB653_000573</name>
</gene>
<dbReference type="AlphaFoldDB" id="A0AAN7U2X7"/>
<feature type="region of interest" description="Disordered" evidence="1">
    <location>
        <begin position="122"/>
        <end position="188"/>
    </location>
</feature>
<dbReference type="EMBL" id="JAVFKY010000002">
    <property type="protein sequence ID" value="KAK5580553.1"/>
    <property type="molecule type" value="Genomic_DNA"/>
</dbReference>
<name>A0AAN7U2X7_9MYCE</name>
<dbReference type="Proteomes" id="UP001344447">
    <property type="component" value="Unassembled WGS sequence"/>
</dbReference>
<organism evidence="2 3">
    <name type="scientific">Dictyostelium firmibasis</name>
    <dbReference type="NCBI Taxonomy" id="79012"/>
    <lineage>
        <taxon>Eukaryota</taxon>
        <taxon>Amoebozoa</taxon>
        <taxon>Evosea</taxon>
        <taxon>Eumycetozoa</taxon>
        <taxon>Dictyostelia</taxon>
        <taxon>Dictyosteliales</taxon>
        <taxon>Dictyosteliaceae</taxon>
        <taxon>Dictyostelium</taxon>
    </lineage>
</organism>